<dbReference type="InterPro" id="IPR006640">
    <property type="entry name" value="SprT-like_domain"/>
</dbReference>
<evidence type="ECO:0000256" key="1">
    <source>
        <dbReference type="SAM" id="MobiDB-lite"/>
    </source>
</evidence>
<dbReference type="OMA" id="CECHDES"/>
<dbReference type="SMART" id="SM00731">
    <property type="entry name" value="SprT"/>
    <property type="match status" value="1"/>
</dbReference>
<gene>
    <name evidence="3" type="ORF">A4U43_C06F4920</name>
</gene>
<dbReference type="AlphaFoldDB" id="A0A5P1ELW3"/>
<feature type="compositionally biased region" description="Basic residues" evidence="1">
    <location>
        <begin position="227"/>
        <end position="237"/>
    </location>
</feature>
<evidence type="ECO:0000313" key="4">
    <source>
        <dbReference type="Proteomes" id="UP000243459"/>
    </source>
</evidence>
<proteinExistence type="predicted"/>
<dbReference type="GO" id="GO:0003697">
    <property type="term" value="F:single-stranded DNA binding"/>
    <property type="evidence" value="ECO:0007669"/>
    <property type="project" value="InterPro"/>
</dbReference>
<dbReference type="Gramene" id="ONK66177">
    <property type="protein sequence ID" value="ONK66177"/>
    <property type="gene ID" value="A4U43_C06F4920"/>
</dbReference>
<keyword evidence="4" id="KW-1185">Reference proteome</keyword>
<feature type="domain" description="SprT-like" evidence="2">
    <location>
        <begin position="15"/>
        <end position="175"/>
    </location>
</feature>
<reference evidence="4" key="1">
    <citation type="journal article" date="2017" name="Nat. Commun.">
        <title>The asparagus genome sheds light on the origin and evolution of a young Y chromosome.</title>
        <authorList>
            <person name="Harkess A."/>
            <person name="Zhou J."/>
            <person name="Xu C."/>
            <person name="Bowers J.E."/>
            <person name="Van der Hulst R."/>
            <person name="Ayyampalayam S."/>
            <person name="Mercati F."/>
            <person name="Riccardi P."/>
            <person name="McKain M.R."/>
            <person name="Kakrana A."/>
            <person name="Tang H."/>
            <person name="Ray J."/>
            <person name="Groenendijk J."/>
            <person name="Arikit S."/>
            <person name="Mathioni S.M."/>
            <person name="Nakano M."/>
            <person name="Shan H."/>
            <person name="Telgmann-Rauber A."/>
            <person name="Kanno A."/>
            <person name="Yue Z."/>
            <person name="Chen H."/>
            <person name="Li W."/>
            <person name="Chen Y."/>
            <person name="Xu X."/>
            <person name="Zhang Y."/>
            <person name="Luo S."/>
            <person name="Chen H."/>
            <person name="Gao J."/>
            <person name="Mao Z."/>
            <person name="Pires J.C."/>
            <person name="Luo M."/>
            <person name="Kudrna D."/>
            <person name="Wing R.A."/>
            <person name="Meyers B.C."/>
            <person name="Yi K."/>
            <person name="Kong H."/>
            <person name="Lavrijsen P."/>
            <person name="Sunseri F."/>
            <person name="Falavigna A."/>
            <person name="Ye Y."/>
            <person name="Leebens-Mack J.H."/>
            <person name="Chen G."/>
        </authorList>
    </citation>
    <scope>NUCLEOTIDE SEQUENCE [LARGE SCALE GENOMIC DNA]</scope>
    <source>
        <strain evidence="4">cv. DH0086</strain>
    </source>
</reference>
<evidence type="ECO:0000259" key="2">
    <source>
        <dbReference type="SMART" id="SM00731"/>
    </source>
</evidence>
<feature type="compositionally biased region" description="Polar residues" evidence="1">
    <location>
        <begin position="255"/>
        <end position="264"/>
    </location>
</feature>
<organism evidence="3 4">
    <name type="scientific">Asparagus officinalis</name>
    <name type="common">Garden asparagus</name>
    <dbReference type="NCBI Taxonomy" id="4686"/>
    <lineage>
        <taxon>Eukaryota</taxon>
        <taxon>Viridiplantae</taxon>
        <taxon>Streptophyta</taxon>
        <taxon>Embryophyta</taxon>
        <taxon>Tracheophyta</taxon>
        <taxon>Spermatophyta</taxon>
        <taxon>Magnoliopsida</taxon>
        <taxon>Liliopsida</taxon>
        <taxon>Asparagales</taxon>
        <taxon>Asparagaceae</taxon>
        <taxon>Asparagoideae</taxon>
        <taxon>Asparagus</taxon>
    </lineage>
</organism>
<dbReference type="EMBL" id="CM007386">
    <property type="protein sequence ID" value="ONK66177.1"/>
    <property type="molecule type" value="Genomic_DNA"/>
</dbReference>
<dbReference type="GO" id="GO:0005634">
    <property type="term" value="C:nucleus"/>
    <property type="evidence" value="ECO:0007669"/>
    <property type="project" value="TreeGrafter"/>
</dbReference>
<dbReference type="GO" id="GO:0031593">
    <property type="term" value="F:polyubiquitin modification-dependent protein binding"/>
    <property type="evidence" value="ECO:0007669"/>
    <property type="project" value="TreeGrafter"/>
</dbReference>
<dbReference type="Pfam" id="PF10263">
    <property type="entry name" value="SprT-like"/>
    <property type="match status" value="1"/>
</dbReference>
<dbReference type="Proteomes" id="UP000243459">
    <property type="component" value="Chromosome 6"/>
</dbReference>
<accession>A0A5P1ELW3</accession>
<feature type="compositionally biased region" description="Basic and acidic residues" evidence="1">
    <location>
        <begin position="212"/>
        <end position="225"/>
    </location>
</feature>
<name>A0A5P1ELW3_ASPOF</name>
<protein>
    <recommendedName>
        <fullName evidence="2">SprT-like domain-containing protein</fullName>
    </recommendedName>
</protein>
<dbReference type="InterPro" id="IPR044245">
    <property type="entry name" value="Spartan"/>
</dbReference>
<dbReference type="GO" id="GO:0006974">
    <property type="term" value="P:DNA damage response"/>
    <property type="evidence" value="ECO:0007669"/>
    <property type="project" value="InterPro"/>
</dbReference>
<sequence>MESGEKLEEPSETRPDIFELFGHYNSLYFDDALSACIVYWSDSRTARSPGMCCYREEGGCDIRLSAHLLKFCSNTDLKNILLHEMIHAYLYVTSKKKDRSYHGPRFTTMMNGINSSTETDPWRPLGGYNITSSHDIRKEADCNRVQRWICKSCGDSFEGSKNSEPNDCIENVSHGDSCGNSSCQWHKHKMVCSGRYEKTTDKSGNQGRRKVSKDAQESQGDESKGSSRPKRQVRRKSKDAGQMKDASNIKKLTTIDDSPTSSGIKSPRKKRKAVTLKTEGNPLSLKIPKRPRRPSFKEKIDYPVKENFRKRMKNITIEDQYFAFYGDEESDKDIEPLINKRTERRKTEKLSEIKAEAVDVVCFIQNGENSKQDTALAGSTKHNVVCILDDD</sequence>
<dbReference type="PANTHER" id="PTHR21220">
    <property type="entry name" value="DNA-DEPENDENT METALLOPROTEASE SPRTN"/>
    <property type="match status" value="1"/>
</dbReference>
<feature type="region of interest" description="Disordered" evidence="1">
    <location>
        <begin position="197"/>
        <end position="290"/>
    </location>
</feature>
<dbReference type="PANTHER" id="PTHR21220:SF0">
    <property type="entry name" value="DNA-DEPENDENT METALLOPROTEASE SPRTN"/>
    <property type="match status" value="1"/>
</dbReference>
<dbReference type="GO" id="GO:0004222">
    <property type="term" value="F:metalloendopeptidase activity"/>
    <property type="evidence" value="ECO:0007669"/>
    <property type="project" value="InterPro"/>
</dbReference>
<evidence type="ECO:0000313" key="3">
    <source>
        <dbReference type="EMBL" id="ONK66177.1"/>
    </source>
</evidence>